<accession>A0A7V0Z3R4</accession>
<evidence type="ECO:0000259" key="2">
    <source>
        <dbReference type="SMART" id="SM01043"/>
    </source>
</evidence>
<protein>
    <submittedName>
        <fullName evidence="3">Tetratricopeptide repeat protein</fullName>
    </submittedName>
</protein>
<dbReference type="SMART" id="SM01043">
    <property type="entry name" value="BTAD"/>
    <property type="match status" value="1"/>
</dbReference>
<dbReference type="Pfam" id="PF13191">
    <property type="entry name" value="AAA_16"/>
    <property type="match status" value="1"/>
</dbReference>
<dbReference type="EMBL" id="DSKY01000002">
    <property type="protein sequence ID" value="HDY58075.1"/>
    <property type="molecule type" value="Genomic_DNA"/>
</dbReference>
<proteinExistence type="predicted"/>
<name>A0A7V0Z3R4_UNCW3</name>
<dbReference type="SUPFAM" id="SSF48452">
    <property type="entry name" value="TPR-like"/>
    <property type="match status" value="3"/>
</dbReference>
<dbReference type="AlphaFoldDB" id="A0A7V0Z3R4"/>
<dbReference type="Pfam" id="PF13424">
    <property type="entry name" value="TPR_12"/>
    <property type="match status" value="1"/>
</dbReference>
<dbReference type="PANTHER" id="PTHR35807">
    <property type="entry name" value="TRANSCRIPTIONAL REGULATOR REDD-RELATED"/>
    <property type="match status" value="1"/>
</dbReference>
<dbReference type="SMART" id="SM00028">
    <property type="entry name" value="TPR"/>
    <property type="match status" value="9"/>
</dbReference>
<dbReference type="PANTHER" id="PTHR35807:SF2">
    <property type="entry name" value="TRANSCRIPTIONAL ACTIVATOR DOMAIN"/>
    <property type="match status" value="1"/>
</dbReference>
<dbReference type="PROSITE" id="PS50005">
    <property type="entry name" value="TPR"/>
    <property type="match status" value="2"/>
</dbReference>
<dbReference type="Gene3D" id="1.10.10.10">
    <property type="entry name" value="Winged helix-like DNA-binding domain superfamily/Winged helix DNA-binding domain"/>
    <property type="match status" value="1"/>
</dbReference>
<dbReference type="InterPro" id="IPR005158">
    <property type="entry name" value="BTAD"/>
</dbReference>
<dbReference type="InterPro" id="IPR036388">
    <property type="entry name" value="WH-like_DNA-bd_sf"/>
</dbReference>
<dbReference type="SUPFAM" id="SSF52540">
    <property type="entry name" value="P-loop containing nucleoside triphosphate hydrolases"/>
    <property type="match status" value="1"/>
</dbReference>
<dbReference type="InterPro" id="IPR041664">
    <property type="entry name" value="AAA_16"/>
</dbReference>
<dbReference type="InterPro" id="IPR011990">
    <property type="entry name" value="TPR-like_helical_dom_sf"/>
</dbReference>
<feature type="domain" description="Bacterial transcriptional activator" evidence="2">
    <location>
        <begin position="961"/>
        <end position="1105"/>
    </location>
</feature>
<dbReference type="Gene3D" id="3.40.50.300">
    <property type="entry name" value="P-loop containing nucleotide triphosphate hydrolases"/>
    <property type="match status" value="1"/>
</dbReference>
<dbReference type="Gene3D" id="1.25.40.10">
    <property type="entry name" value="Tetratricopeptide repeat domain"/>
    <property type="match status" value="4"/>
</dbReference>
<keyword evidence="1" id="KW-0802">TPR repeat</keyword>
<dbReference type="InterPro" id="IPR027417">
    <property type="entry name" value="P-loop_NTPase"/>
</dbReference>
<dbReference type="InterPro" id="IPR051677">
    <property type="entry name" value="AfsR-DnrI-RedD_regulator"/>
</dbReference>
<gene>
    <name evidence="3" type="ORF">ENP86_00750</name>
</gene>
<dbReference type="Pfam" id="PF13374">
    <property type="entry name" value="TPR_10"/>
    <property type="match status" value="1"/>
</dbReference>
<organism evidence="3">
    <name type="scientific">candidate division WOR-3 bacterium</name>
    <dbReference type="NCBI Taxonomy" id="2052148"/>
    <lineage>
        <taxon>Bacteria</taxon>
        <taxon>Bacteria division WOR-3</taxon>
    </lineage>
</organism>
<dbReference type="InterPro" id="IPR019734">
    <property type="entry name" value="TPR_rpt"/>
</dbReference>
<reference evidence="3" key="1">
    <citation type="journal article" date="2020" name="mSystems">
        <title>Genome- and Community-Level Interaction Insights into Carbon Utilization and Element Cycling Functions of Hydrothermarchaeota in Hydrothermal Sediment.</title>
        <authorList>
            <person name="Zhou Z."/>
            <person name="Liu Y."/>
            <person name="Xu W."/>
            <person name="Pan J."/>
            <person name="Luo Z.H."/>
            <person name="Li M."/>
        </authorList>
    </citation>
    <scope>NUCLEOTIDE SEQUENCE [LARGE SCALE GENOMIC DNA]</scope>
    <source>
        <strain evidence="3">SpSt-258</strain>
    </source>
</reference>
<feature type="repeat" description="TPR" evidence="1">
    <location>
        <begin position="645"/>
        <end position="678"/>
    </location>
</feature>
<evidence type="ECO:0000313" key="3">
    <source>
        <dbReference type="EMBL" id="HDY58075.1"/>
    </source>
</evidence>
<feature type="repeat" description="TPR" evidence="1">
    <location>
        <begin position="1021"/>
        <end position="1054"/>
    </location>
</feature>
<evidence type="ECO:0000256" key="1">
    <source>
        <dbReference type="PROSITE-ProRule" id="PRU00339"/>
    </source>
</evidence>
<sequence length="1105" mass="130020">MKLIELPFIGREDIIQLYKDKLKDVLNYKGYVLTIVGVPGIGKTRLNQQILNLTDKNVFFTFSLKTETHTTLNDLFRQIISTFLSRKAINDIVPSVIDEDLYTIFVRHFPILKSLYPYEPLKKKEIEIAPEKIYQFLKNLSNLYPIVISIDDFHLGTLEIRNLTNLLIRNIESLPVFLVINLRPEETTINWLNSFKSASPLFIFNLTPFSKDEVSLLNEKLFHGELSEELFEWIYDKTEGNPLFIVEFIRFLIAKDIIYFDTHKNKCCLHSPFTDIFVPNTLSLMVENKIKSFSERVKKFIKRASLISTDVFNQEMIDVLLSSEELDRLRNDGIIIQKNGKYAFAHSLIKEIVYNTIPKKERRRLHYSLGNYLFKKGMNEEAIHQYYKAGRQDRNYLKMLMDEIDKYHKIKEHSKALSYEEIALKLFEQRTKLLNSKTLPFFIDSANSLRRVGRYKDAIYYYKFAFRYIKKNQTGKLLKVFPFLYYSQTLAELRLGNCQKVINLVNQAKKLIKRYGLQNENNYLIELEINRALAYKDLDMADKALDIALKLEERYKNQMDSNQLFRKNNCVTLVYLRSGQYKNAIEWAEKTIHLAQKLYDERYIAATQGNQGIAHLFTGNFQKAEELFLLHQKASLKNGWKREEFMSYLNLGTLYFSQGYLGRAEDEYKKALKTIERLNIKADYLWLSYYYCWLSLFKDDLKKATELLFRGMDIARIHENKNFLKMFQYIQGFISALKNDTKELKEVLNNLKNNFSSDLENEVEFLLLNGLEHIINNLQNTPSLLEDKGFGDIERGLKITDQKQDCIKLVQYLIICSRIFSHYKELKQKAQEFKNTAIEYALKNSMIGWQDLLMPAKVHIEKIPLRIKTFGKLTVELPDHRIVEQKEWEWAKPKQLFAILVNACINDQVLTRDQIGVHLWPDLSREKLANNFHVCLNQLKSVVGEYISYKEKSYQLLNVEIDAKEFKELVLDADNLINAGKIHTAQDNLTKAIKIYKGRFLEDFYEDWVFEMRDIFASLYRRAVLMLGDIYLKKSRIDSAIELVVKLILMDPLDEEAHRFLISCYIQSGEKAKAIRQYKKCAEIFKRELGCEPSEKTKELYRKLL</sequence>
<dbReference type="Pfam" id="PF03704">
    <property type="entry name" value="BTAD"/>
    <property type="match status" value="1"/>
</dbReference>
<comment type="caution">
    <text evidence="3">The sequence shown here is derived from an EMBL/GenBank/DDBJ whole genome shotgun (WGS) entry which is preliminary data.</text>
</comment>